<evidence type="ECO:0000256" key="3">
    <source>
        <dbReference type="ARBA" id="ARBA00009734"/>
    </source>
</evidence>
<dbReference type="VEuPathDB" id="FungiDB:BON22_1471"/>
<proteinExistence type="inferred from homology"/>
<comment type="similarity">
    <text evidence="3">Belongs to the FMP46 family.</text>
</comment>
<reference evidence="7" key="1">
    <citation type="journal article" date="2014" name="Genome Announc.">
        <title>Genome sequence of the yeast Cyberlindnera fabianii (Hansenula fabianii).</title>
        <authorList>
            <person name="Freel K.C."/>
            <person name="Sarilar V."/>
            <person name="Neuveglise C."/>
            <person name="Devillers H."/>
            <person name="Friedrich A."/>
            <person name="Schacherer J."/>
        </authorList>
    </citation>
    <scope>NUCLEOTIDE SEQUENCE</scope>
    <source>
        <strain evidence="7">YJS4271</strain>
    </source>
</reference>
<dbReference type="Pfam" id="PF07955">
    <property type="entry name" value="DUF1687"/>
    <property type="match status" value="1"/>
</dbReference>
<dbReference type="GO" id="GO:0016491">
    <property type="term" value="F:oxidoreductase activity"/>
    <property type="evidence" value="ECO:0007669"/>
    <property type="project" value="UniProtKB-KW"/>
</dbReference>
<dbReference type="OrthoDB" id="4044803at2759"/>
<comment type="function">
    <text evidence="1">Putative mitochondrial redox protein which could be involved in the reduction of small toxic molecules.</text>
</comment>
<evidence type="ECO:0000313" key="8">
    <source>
        <dbReference type="EMBL" id="ONH69007.1"/>
    </source>
</evidence>
<dbReference type="Proteomes" id="UP000189513">
    <property type="component" value="Unassembled WGS sequence"/>
</dbReference>
<dbReference type="InterPro" id="IPR012882">
    <property type="entry name" value="Fmp46"/>
</dbReference>
<evidence type="ECO:0000256" key="6">
    <source>
        <dbReference type="ARBA" id="ARBA00023128"/>
    </source>
</evidence>
<evidence type="ECO:0000313" key="7">
    <source>
        <dbReference type="EMBL" id="CDR45239.1"/>
    </source>
</evidence>
<keyword evidence="6" id="KW-0496">Mitochondrion</keyword>
<keyword evidence="4" id="KW-0809">Transit peptide</keyword>
<organism evidence="7">
    <name type="scientific">Cyberlindnera fabianii</name>
    <name type="common">Yeast</name>
    <name type="synonym">Hansenula fabianii</name>
    <dbReference type="NCBI Taxonomy" id="36022"/>
    <lineage>
        <taxon>Eukaryota</taxon>
        <taxon>Fungi</taxon>
        <taxon>Dikarya</taxon>
        <taxon>Ascomycota</taxon>
        <taxon>Saccharomycotina</taxon>
        <taxon>Saccharomycetes</taxon>
        <taxon>Phaffomycetales</taxon>
        <taxon>Phaffomycetaceae</taxon>
        <taxon>Cyberlindnera</taxon>
    </lineage>
</organism>
<accession>A0A061BE48</accession>
<evidence type="ECO:0000256" key="4">
    <source>
        <dbReference type="ARBA" id="ARBA00022946"/>
    </source>
</evidence>
<keyword evidence="5" id="KW-0560">Oxidoreductase</keyword>
<sequence>MSMLKTLQNSAGVITIFHSSTHPATRLLRTLELEANPTSPPDQPAIAAKTRSLWNWISKGKNEDPGQPKYTIEELKDQLPTYDQLKIIRSFVTEKPSLIKTFQHSFPQFVSEDFKKVKIPEELGAIELRNEGYQQWVKDGLFVPPLVVDWDKKSIANGEKSLQLLLREYDTHVQDETK</sequence>
<dbReference type="GO" id="GO:0005739">
    <property type="term" value="C:mitochondrion"/>
    <property type="evidence" value="ECO:0007669"/>
    <property type="project" value="UniProtKB-SubCell"/>
</dbReference>
<evidence type="ECO:0000256" key="5">
    <source>
        <dbReference type="ARBA" id="ARBA00023002"/>
    </source>
</evidence>
<evidence type="ECO:0000256" key="1">
    <source>
        <dbReference type="ARBA" id="ARBA00002963"/>
    </source>
</evidence>
<dbReference type="AlphaFoldDB" id="A0A061BE48"/>
<dbReference type="SUPFAM" id="SSF52833">
    <property type="entry name" value="Thioredoxin-like"/>
    <property type="match status" value="1"/>
</dbReference>
<dbReference type="PANTHER" id="PTHR28071">
    <property type="entry name" value="REDOX PROTEIN FMP46, MITOCHONDRIAL-RELATED"/>
    <property type="match status" value="1"/>
</dbReference>
<dbReference type="Gene3D" id="3.40.30.10">
    <property type="entry name" value="Glutaredoxin"/>
    <property type="match status" value="1"/>
</dbReference>
<dbReference type="OMA" id="TITIFHN"/>
<evidence type="ECO:0000313" key="9">
    <source>
        <dbReference type="Proteomes" id="UP000189513"/>
    </source>
</evidence>
<dbReference type="EMBL" id="MPUK01000002">
    <property type="protein sequence ID" value="ONH69007.1"/>
    <property type="molecule type" value="Genomic_DNA"/>
</dbReference>
<dbReference type="InterPro" id="IPR036249">
    <property type="entry name" value="Thioredoxin-like_sf"/>
</dbReference>
<reference evidence="8" key="3">
    <citation type="submission" date="2017-01" db="EMBL/GenBank/DDBJ databases">
        <authorList>
            <person name="Mah S.A."/>
            <person name="Swanson W.J."/>
            <person name="Moy G.W."/>
            <person name="Vacquier V.D."/>
        </authorList>
    </citation>
    <scope>NUCLEOTIDE SEQUENCE [LARGE SCALE GENOMIC DNA]</scope>
    <source>
        <strain evidence="8">65</strain>
    </source>
</reference>
<dbReference type="PANTHER" id="PTHR28071:SF1">
    <property type="entry name" value="REDOX PROTEIN FMP46, MITOCHONDRIAL-RELATED"/>
    <property type="match status" value="1"/>
</dbReference>
<comment type="subcellular location">
    <subcellularLocation>
        <location evidence="2">Mitochondrion</location>
    </subcellularLocation>
</comment>
<gene>
    <name evidence="8" type="ORF">BON22_1471</name>
    <name evidence="7" type="ORF">CYFA0S_17e00540g</name>
</gene>
<protein>
    <submittedName>
        <fullName evidence="7">CYFA0S17e00540g1_1</fullName>
    </submittedName>
    <submittedName>
        <fullName evidence="8">Periplakin</fullName>
    </submittedName>
</protein>
<evidence type="ECO:0000256" key="2">
    <source>
        <dbReference type="ARBA" id="ARBA00004173"/>
    </source>
</evidence>
<name>A0A061BE48_CYBFA</name>
<reference evidence="9" key="2">
    <citation type="journal article" date="2017" name="Genome Announc.">
        <title>Genome sequences of Cyberlindnera fabianii 65, Pichia kudriavzevii 129, and Saccharomyces cerevisiae 131 isolated from fermented masau fruits in Zimbabwe.</title>
        <authorList>
            <person name="van Rijswijck I.M.H."/>
            <person name="Derks M.F.L."/>
            <person name="Abee T."/>
            <person name="de Ridder D."/>
            <person name="Smid E.J."/>
        </authorList>
    </citation>
    <scope>NUCLEOTIDE SEQUENCE [LARGE SCALE GENOMIC DNA]</scope>
    <source>
        <strain evidence="9">65</strain>
    </source>
</reference>
<dbReference type="EMBL" id="LK052902">
    <property type="protein sequence ID" value="CDR45239.1"/>
    <property type="molecule type" value="Genomic_DNA"/>
</dbReference>
<keyword evidence="9" id="KW-1185">Reference proteome</keyword>